<evidence type="ECO:0000313" key="2">
    <source>
        <dbReference type="EnsemblPlants" id="Bo5g055790.1"/>
    </source>
</evidence>
<evidence type="ECO:0000259" key="1">
    <source>
        <dbReference type="Pfam" id="PF13966"/>
    </source>
</evidence>
<proteinExistence type="predicted"/>
<reference evidence="2 3" key="1">
    <citation type="journal article" date="2014" name="Genome Biol.">
        <title>Transcriptome and methylome profiling reveals relics of genome dominance in the mesopolyploid Brassica oleracea.</title>
        <authorList>
            <person name="Parkin I.A."/>
            <person name="Koh C."/>
            <person name="Tang H."/>
            <person name="Robinson S.J."/>
            <person name="Kagale S."/>
            <person name="Clarke W.E."/>
            <person name="Town C.D."/>
            <person name="Nixon J."/>
            <person name="Krishnakumar V."/>
            <person name="Bidwell S.L."/>
            <person name="Denoeud F."/>
            <person name="Belcram H."/>
            <person name="Links M.G."/>
            <person name="Just J."/>
            <person name="Clarke C."/>
            <person name="Bender T."/>
            <person name="Huebert T."/>
            <person name="Mason A.S."/>
            <person name="Pires J.C."/>
            <person name="Barker G."/>
            <person name="Moore J."/>
            <person name="Walley P.G."/>
            <person name="Manoli S."/>
            <person name="Batley J."/>
            <person name="Edwards D."/>
            <person name="Nelson M.N."/>
            <person name="Wang X."/>
            <person name="Paterson A.H."/>
            <person name="King G."/>
            <person name="Bancroft I."/>
            <person name="Chalhoub B."/>
            <person name="Sharpe A.G."/>
        </authorList>
    </citation>
    <scope>NUCLEOTIDE SEQUENCE</scope>
    <source>
        <strain evidence="2 3">cv. TO1000</strain>
    </source>
</reference>
<reference evidence="2" key="2">
    <citation type="submission" date="2015-03" db="UniProtKB">
        <authorList>
            <consortium name="EnsemblPlants"/>
        </authorList>
    </citation>
    <scope>IDENTIFICATION</scope>
</reference>
<dbReference type="HOGENOM" id="CLU_1605035_0_0_1"/>
<dbReference type="Gramene" id="Bo5g055790.1">
    <property type="protein sequence ID" value="Bo5g055790.1"/>
    <property type="gene ID" value="Bo5g055790"/>
</dbReference>
<name>A0A0D3CE87_BRAOL</name>
<dbReference type="EnsemblPlants" id="Bo5g055790.1">
    <property type="protein sequence ID" value="Bo5g055790.1"/>
    <property type="gene ID" value="Bo5g055790"/>
</dbReference>
<dbReference type="AlphaFoldDB" id="A0A0D3CE87"/>
<evidence type="ECO:0000313" key="3">
    <source>
        <dbReference type="Proteomes" id="UP000032141"/>
    </source>
</evidence>
<organism evidence="2 3">
    <name type="scientific">Brassica oleracea var. oleracea</name>
    <dbReference type="NCBI Taxonomy" id="109376"/>
    <lineage>
        <taxon>Eukaryota</taxon>
        <taxon>Viridiplantae</taxon>
        <taxon>Streptophyta</taxon>
        <taxon>Embryophyta</taxon>
        <taxon>Tracheophyta</taxon>
        <taxon>Spermatophyta</taxon>
        <taxon>Magnoliopsida</taxon>
        <taxon>eudicotyledons</taxon>
        <taxon>Gunneridae</taxon>
        <taxon>Pentapetalae</taxon>
        <taxon>rosids</taxon>
        <taxon>malvids</taxon>
        <taxon>Brassicales</taxon>
        <taxon>Brassicaceae</taxon>
        <taxon>Brassiceae</taxon>
        <taxon>Brassica</taxon>
    </lineage>
</organism>
<dbReference type="Pfam" id="PF13966">
    <property type="entry name" value="zf-RVT"/>
    <property type="match status" value="1"/>
</dbReference>
<protein>
    <recommendedName>
        <fullName evidence="1">Reverse transcriptase zinc-binding domain-containing protein</fullName>
    </recommendedName>
</protein>
<keyword evidence="3" id="KW-1185">Reference proteome</keyword>
<feature type="domain" description="Reverse transcriptase zinc-binding" evidence="1">
    <location>
        <begin position="24"/>
        <end position="103"/>
    </location>
</feature>
<dbReference type="eggNOG" id="KOG1075">
    <property type="taxonomic scope" value="Eukaryota"/>
</dbReference>
<accession>A0A0D3CE87</accession>
<dbReference type="Proteomes" id="UP000032141">
    <property type="component" value="Chromosome C5"/>
</dbReference>
<sequence>MRSWQMQLQDHHELYCTLVRKRKSSTTWEVLRPRQVTKSWVDVVWFKGAIPKLSFNMWVANYDRLSTHSMLAAWGLHISANCPFCSNYEETRDHLLLSSSFLDQSCPIFKAKSTKEACNTISDLPTVEAEKQSGSQSNINTGCNCVPRHRQRAEEHHLSKETHEEI</sequence>
<dbReference type="InterPro" id="IPR026960">
    <property type="entry name" value="RVT-Znf"/>
</dbReference>